<proteinExistence type="predicted"/>
<evidence type="ECO:0008006" key="3">
    <source>
        <dbReference type="Google" id="ProtNLM"/>
    </source>
</evidence>
<evidence type="ECO:0000313" key="1">
    <source>
        <dbReference type="EMBL" id="MBL4952080.1"/>
    </source>
</evidence>
<accession>A0ABS1TQC3</accession>
<dbReference type="EMBL" id="JAESWB010000134">
    <property type="protein sequence ID" value="MBL4952080.1"/>
    <property type="molecule type" value="Genomic_DNA"/>
</dbReference>
<dbReference type="Proteomes" id="UP000623967">
    <property type="component" value="Unassembled WGS sequence"/>
</dbReference>
<comment type="caution">
    <text evidence="1">The sequence shown here is derived from an EMBL/GenBank/DDBJ whole genome shotgun (WGS) entry which is preliminary data.</text>
</comment>
<reference evidence="1 2" key="1">
    <citation type="submission" date="2021-01" db="EMBL/GenBank/DDBJ databases">
        <title>Genome public.</title>
        <authorList>
            <person name="Liu C."/>
            <person name="Sun Q."/>
        </authorList>
    </citation>
    <scope>NUCLEOTIDE SEQUENCE [LARGE SCALE GENOMIC DNA]</scope>
    <source>
        <strain evidence="1 2">YIM B02564</strain>
    </source>
</reference>
<organism evidence="1 2">
    <name type="scientific">Neobacillus paridis</name>
    <dbReference type="NCBI Taxonomy" id="2803862"/>
    <lineage>
        <taxon>Bacteria</taxon>
        <taxon>Bacillati</taxon>
        <taxon>Bacillota</taxon>
        <taxon>Bacilli</taxon>
        <taxon>Bacillales</taxon>
        <taxon>Bacillaceae</taxon>
        <taxon>Neobacillus</taxon>
    </lineage>
</organism>
<keyword evidence="2" id="KW-1185">Reference proteome</keyword>
<gene>
    <name evidence="1" type="ORF">JK635_07635</name>
</gene>
<protein>
    <recommendedName>
        <fullName evidence="3">DOD-type homing endonuclease domain-containing protein</fullName>
    </recommendedName>
</protein>
<dbReference type="RefSeq" id="WP_202653359.1">
    <property type="nucleotide sequence ID" value="NZ_JAESWB010000134.1"/>
</dbReference>
<sequence length="194" mass="23161">MKYNLPQTKQRCPELDIFSLGFLWGNGRYSGDKFIVQYIDKNVLSQIRDQVSPSQKVFPLKEPGKKLAYRLQLHFYNPYVFWLREHGYEGKKGNEQRTIPVFASSEEEAEFLRGFFLPHHTIDQQFRKWGTVFRIRFYTAAPILERLNQHLHRVLDTGLKKIQPHGQNKVCHILYYQSKEEVQKIIEYLRLTNK</sequence>
<name>A0ABS1TQC3_9BACI</name>
<evidence type="ECO:0000313" key="2">
    <source>
        <dbReference type="Proteomes" id="UP000623967"/>
    </source>
</evidence>